<dbReference type="Pfam" id="PF12833">
    <property type="entry name" value="HTH_18"/>
    <property type="match status" value="1"/>
</dbReference>
<evidence type="ECO:0000313" key="10">
    <source>
        <dbReference type="Proteomes" id="UP000657006"/>
    </source>
</evidence>
<proteinExistence type="predicted"/>
<dbReference type="Gene3D" id="1.10.10.60">
    <property type="entry name" value="Homeodomain-like"/>
    <property type="match status" value="2"/>
</dbReference>
<comment type="function">
    <text evidence="5">May play the central regulatory role in sporulation. It may be an element of the effector pathway responsible for the activation of sporulation genes in response to nutritional stress. Spo0A may act in concert with spo0H (a sigma factor) to control the expression of some genes that are critical to the sporulation process.</text>
</comment>
<dbReference type="SMART" id="SM00342">
    <property type="entry name" value="HTH_ARAC"/>
    <property type="match status" value="1"/>
</dbReference>
<keyword evidence="6" id="KW-0597">Phosphoprotein</keyword>
<evidence type="ECO:0000256" key="4">
    <source>
        <dbReference type="ARBA" id="ARBA00023163"/>
    </source>
</evidence>
<dbReference type="PRINTS" id="PR00032">
    <property type="entry name" value="HTHARAC"/>
</dbReference>
<evidence type="ECO:0000313" key="9">
    <source>
        <dbReference type="EMBL" id="MBC8544908.1"/>
    </source>
</evidence>
<dbReference type="CDD" id="cd17536">
    <property type="entry name" value="REC_YesN-like"/>
    <property type="match status" value="1"/>
</dbReference>
<feature type="domain" description="Response regulatory" evidence="8">
    <location>
        <begin position="3"/>
        <end position="120"/>
    </location>
</feature>
<dbReference type="PANTHER" id="PTHR43280">
    <property type="entry name" value="ARAC-FAMILY TRANSCRIPTIONAL REGULATOR"/>
    <property type="match status" value="1"/>
</dbReference>
<evidence type="ECO:0000256" key="1">
    <source>
        <dbReference type="ARBA" id="ARBA00018672"/>
    </source>
</evidence>
<accession>A0A926I2W2</accession>
<dbReference type="InterPro" id="IPR009057">
    <property type="entry name" value="Homeodomain-like_sf"/>
</dbReference>
<keyword evidence="2" id="KW-0805">Transcription regulation</keyword>
<evidence type="ECO:0000259" key="7">
    <source>
        <dbReference type="PROSITE" id="PS01124"/>
    </source>
</evidence>
<dbReference type="GO" id="GO:0000160">
    <property type="term" value="P:phosphorelay signal transduction system"/>
    <property type="evidence" value="ECO:0007669"/>
    <property type="project" value="InterPro"/>
</dbReference>
<dbReference type="InterPro" id="IPR020449">
    <property type="entry name" value="Tscrpt_reg_AraC-type_HTH"/>
</dbReference>
<keyword evidence="10" id="KW-1185">Reference proteome</keyword>
<dbReference type="Gene3D" id="3.40.50.2300">
    <property type="match status" value="1"/>
</dbReference>
<evidence type="ECO:0000256" key="6">
    <source>
        <dbReference type="PROSITE-ProRule" id="PRU00169"/>
    </source>
</evidence>
<protein>
    <recommendedName>
        <fullName evidence="1">Stage 0 sporulation protein A homolog</fullName>
    </recommendedName>
</protein>
<evidence type="ECO:0000256" key="5">
    <source>
        <dbReference type="ARBA" id="ARBA00024867"/>
    </source>
</evidence>
<dbReference type="PANTHER" id="PTHR43280:SF10">
    <property type="entry name" value="REGULATORY PROTEIN POCR"/>
    <property type="match status" value="1"/>
</dbReference>
<dbReference type="RefSeq" id="WP_177718036.1">
    <property type="nucleotide sequence ID" value="NZ_JACRSQ010000036.1"/>
</dbReference>
<dbReference type="GO" id="GO:0043565">
    <property type="term" value="F:sequence-specific DNA binding"/>
    <property type="evidence" value="ECO:0007669"/>
    <property type="project" value="InterPro"/>
</dbReference>
<dbReference type="AlphaFoldDB" id="A0A926I2W2"/>
<comment type="caution">
    <text evidence="9">The sequence shown here is derived from an EMBL/GenBank/DDBJ whole genome shotgun (WGS) entry which is preliminary data.</text>
</comment>
<gene>
    <name evidence="9" type="ORF">H8730_15290</name>
</gene>
<reference evidence="9" key="1">
    <citation type="submission" date="2020-08" db="EMBL/GenBank/DDBJ databases">
        <title>Genome public.</title>
        <authorList>
            <person name="Liu C."/>
            <person name="Sun Q."/>
        </authorList>
    </citation>
    <scope>NUCLEOTIDE SEQUENCE</scope>
    <source>
        <strain evidence="9">NSJ-32</strain>
    </source>
</reference>
<dbReference type="GO" id="GO:0003700">
    <property type="term" value="F:DNA-binding transcription factor activity"/>
    <property type="evidence" value="ECO:0007669"/>
    <property type="project" value="InterPro"/>
</dbReference>
<keyword evidence="4" id="KW-0804">Transcription</keyword>
<dbReference type="EMBL" id="JACRSQ010000036">
    <property type="protein sequence ID" value="MBC8544908.1"/>
    <property type="molecule type" value="Genomic_DNA"/>
</dbReference>
<feature type="domain" description="HTH araC/xylS-type" evidence="7">
    <location>
        <begin position="448"/>
        <end position="546"/>
    </location>
</feature>
<feature type="modified residue" description="4-aspartylphosphate" evidence="6">
    <location>
        <position position="55"/>
    </location>
</feature>
<evidence type="ECO:0000256" key="3">
    <source>
        <dbReference type="ARBA" id="ARBA00023125"/>
    </source>
</evidence>
<dbReference type="PROSITE" id="PS50110">
    <property type="entry name" value="RESPONSE_REGULATORY"/>
    <property type="match status" value="1"/>
</dbReference>
<dbReference type="PROSITE" id="PS01124">
    <property type="entry name" value="HTH_ARAC_FAMILY_2"/>
    <property type="match status" value="1"/>
</dbReference>
<dbReference type="InterPro" id="IPR018060">
    <property type="entry name" value="HTH_AraC"/>
</dbReference>
<name>A0A926I2W2_9FIRM</name>
<dbReference type="SUPFAM" id="SSF46689">
    <property type="entry name" value="Homeodomain-like"/>
    <property type="match status" value="2"/>
</dbReference>
<evidence type="ECO:0000256" key="2">
    <source>
        <dbReference type="ARBA" id="ARBA00023015"/>
    </source>
</evidence>
<dbReference type="InterPro" id="IPR011006">
    <property type="entry name" value="CheY-like_superfamily"/>
</dbReference>
<dbReference type="Pfam" id="PF00072">
    <property type="entry name" value="Response_reg"/>
    <property type="match status" value="1"/>
</dbReference>
<organism evidence="9 10">
    <name type="scientific">Bianquea renquensis</name>
    <dbReference type="NCBI Taxonomy" id="2763661"/>
    <lineage>
        <taxon>Bacteria</taxon>
        <taxon>Bacillati</taxon>
        <taxon>Bacillota</taxon>
        <taxon>Clostridia</taxon>
        <taxon>Eubacteriales</taxon>
        <taxon>Bianqueaceae</taxon>
        <taxon>Bianquea</taxon>
    </lineage>
</organism>
<dbReference type="InterPro" id="IPR001789">
    <property type="entry name" value="Sig_transdc_resp-reg_receiver"/>
</dbReference>
<sequence>MLKILIVDDEPFFLEFMQGFFQSQTLKCEIVGAVSDGLKALEILKSRKVDVIFTDIKMPVMDGLELICSAMELDPEYQFVVLSAYSDFHMVGQAFKLGAKEYALKSEMTEEQIVDILQKCEERKNRLLLEKQKNLAQKKRFAEMATRLSSLQNMVDSSRSELKKKFFRDIISKNITFPEAYQQEYAQFFLPDSLPTAILLVKMDDYHRILQDNWKNNYLLFEVALDNVLEELCKGFQNTVFVCYKPDEYLFFTSSEGGRFELKCKVYDLYSAVKKTLQNSLLMETIISVSGLNEEQNQTASQMYEQANELNSHFFLLGKDTLLSQSLATAKEGEIAPEHFGRLVAEFRDRLTSWDMKGLQENMSAYQIQPSSVNFSQIQQVRGIFQRYVFYLREYAAENNTLKRLQGDLNYFEKYLKEYGTLKEMNEWLEKTVTALLQQEYHSSSLVKRVKKYVLANYYRDLSLTEIAESMGVNPNYLSRAFSKEYGDNLVSYINFVRVQAATHLLKNTNLKNYEIAEKVGYQNVEHFSRIFKKMMGKTPGEYRNEKT</sequence>
<dbReference type="Proteomes" id="UP000657006">
    <property type="component" value="Unassembled WGS sequence"/>
</dbReference>
<keyword evidence="3" id="KW-0238">DNA-binding</keyword>
<evidence type="ECO:0000259" key="8">
    <source>
        <dbReference type="PROSITE" id="PS50110"/>
    </source>
</evidence>
<dbReference type="SUPFAM" id="SSF52172">
    <property type="entry name" value="CheY-like"/>
    <property type="match status" value="1"/>
</dbReference>
<dbReference type="SMART" id="SM00448">
    <property type="entry name" value="REC"/>
    <property type="match status" value="1"/>
</dbReference>